<dbReference type="NCBIfam" id="NF002559">
    <property type="entry name" value="PRK02134.1"/>
    <property type="match status" value="1"/>
</dbReference>
<dbReference type="Gene3D" id="3.20.20.370">
    <property type="entry name" value="Glycoside hydrolase/deacetylase"/>
    <property type="match status" value="1"/>
</dbReference>
<comment type="subunit">
    <text evidence="6">Homodimer.</text>
</comment>
<dbReference type="SUPFAM" id="SSF88713">
    <property type="entry name" value="Glycoside hydrolase/deacetylase"/>
    <property type="match status" value="1"/>
</dbReference>
<dbReference type="GO" id="GO:0016811">
    <property type="term" value="F:hydrolase activity, acting on carbon-nitrogen (but not peptide) bonds, in linear amides"/>
    <property type="evidence" value="ECO:0007669"/>
    <property type="project" value="UniProtKB-UniRule"/>
</dbReference>
<evidence type="ECO:0000256" key="3">
    <source>
        <dbReference type="ARBA" id="ARBA00022801"/>
    </source>
</evidence>
<dbReference type="OrthoDB" id="9774177at2"/>
<evidence type="ECO:0000256" key="2">
    <source>
        <dbReference type="ARBA" id="ARBA00022723"/>
    </source>
</evidence>
<keyword evidence="8" id="KW-1185">Reference proteome</keyword>
<keyword evidence="2 6" id="KW-0479">Metal-binding</keyword>
<evidence type="ECO:0000256" key="6">
    <source>
        <dbReference type="HAMAP-Rule" id="MF_01246"/>
    </source>
</evidence>
<keyword evidence="5 6" id="KW-0119">Carbohydrate metabolism</keyword>
<feature type="binding site" evidence="6">
    <location>
        <position position="131"/>
    </location>
    <ligand>
        <name>Mg(2+)</name>
        <dbReference type="ChEBI" id="CHEBI:18420"/>
    </ligand>
</feature>
<name>A0A4R7KEB5_9CLOT</name>
<dbReference type="InterPro" id="IPR022948">
    <property type="entry name" value="COD_ChbG_bac"/>
</dbReference>
<comment type="similarity">
    <text evidence="6">Belongs to the YdjC deacetylase family.</text>
</comment>
<reference evidence="7 8" key="1">
    <citation type="submission" date="2019-03" db="EMBL/GenBank/DDBJ databases">
        <title>Genomic Encyclopedia of Type Strains, Phase IV (KMG-IV): sequencing the most valuable type-strain genomes for metagenomic binning, comparative biology and taxonomic classification.</title>
        <authorList>
            <person name="Goeker M."/>
        </authorList>
    </citation>
    <scope>NUCLEOTIDE SEQUENCE [LARGE SCALE GENOMIC DNA]</scope>
    <source>
        <strain evidence="7 8">DSM 24455</strain>
    </source>
</reference>
<keyword evidence="4 6" id="KW-0460">Magnesium</keyword>
<dbReference type="HAMAP" id="MF_01246">
    <property type="entry name" value="COD"/>
    <property type="match status" value="1"/>
</dbReference>
<gene>
    <name evidence="7" type="ORF">EDD71_11737</name>
</gene>
<dbReference type="GO" id="GO:0000272">
    <property type="term" value="P:polysaccharide catabolic process"/>
    <property type="evidence" value="ECO:0007669"/>
    <property type="project" value="InterPro"/>
</dbReference>
<evidence type="ECO:0000256" key="4">
    <source>
        <dbReference type="ARBA" id="ARBA00022842"/>
    </source>
</evidence>
<comment type="cofactor">
    <cofactor evidence="1 6">
        <name>Mg(2+)</name>
        <dbReference type="ChEBI" id="CHEBI:18420"/>
    </cofactor>
</comment>
<evidence type="ECO:0000313" key="8">
    <source>
        <dbReference type="Proteomes" id="UP000295325"/>
    </source>
</evidence>
<dbReference type="PANTHER" id="PTHR31609">
    <property type="entry name" value="YDJC DEACETYLASE FAMILY MEMBER"/>
    <property type="match status" value="1"/>
</dbReference>
<evidence type="ECO:0000313" key="7">
    <source>
        <dbReference type="EMBL" id="TDT51901.1"/>
    </source>
</evidence>
<dbReference type="InterPro" id="IPR006879">
    <property type="entry name" value="YdjC-like"/>
</dbReference>
<accession>A0A4R7KEB5</accession>
<proteinExistence type="inferred from homology"/>
<dbReference type="Pfam" id="PF04794">
    <property type="entry name" value="YdjC"/>
    <property type="match status" value="1"/>
</dbReference>
<comment type="caution">
    <text evidence="7">The sequence shown here is derived from an EMBL/GenBank/DDBJ whole genome shotgun (WGS) entry which is preliminary data.</text>
</comment>
<dbReference type="GO" id="GO:0019213">
    <property type="term" value="F:deacetylase activity"/>
    <property type="evidence" value="ECO:0007669"/>
    <property type="project" value="TreeGrafter"/>
</dbReference>
<dbReference type="EC" id="3.5.1.-" evidence="6"/>
<dbReference type="RefSeq" id="WP_133628632.1">
    <property type="nucleotide sequence ID" value="NZ_SOAZ01000017.1"/>
</dbReference>
<dbReference type="Proteomes" id="UP000295325">
    <property type="component" value="Unassembled WGS sequence"/>
</dbReference>
<dbReference type="GO" id="GO:0046872">
    <property type="term" value="F:metal ion binding"/>
    <property type="evidence" value="ECO:0007669"/>
    <property type="project" value="UniProtKB-KW"/>
</dbReference>
<organism evidence="7 8">
    <name type="scientific">Fonticella tunisiensis</name>
    <dbReference type="NCBI Taxonomy" id="1096341"/>
    <lineage>
        <taxon>Bacteria</taxon>
        <taxon>Bacillati</taxon>
        <taxon>Bacillota</taxon>
        <taxon>Clostridia</taxon>
        <taxon>Eubacteriales</taxon>
        <taxon>Clostridiaceae</taxon>
        <taxon>Fonticella</taxon>
    </lineage>
</organism>
<feature type="binding site" evidence="6">
    <location>
        <position position="69"/>
    </location>
    <ligand>
        <name>Mg(2+)</name>
        <dbReference type="ChEBI" id="CHEBI:18420"/>
    </ligand>
</feature>
<keyword evidence="3 6" id="KW-0378">Hydrolase</keyword>
<dbReference type="CDD" id="cd10803">
    <property type="entry name" value="YdjC_EF3048_like"/>
    <property type="match status" value="1"/>
</dbReference>
<evidence type="ECO:0000256" key="5">
    <source>
        <dbReference type="ARBA" id="ARBA00023277"/>
    </source>
</evidence>
<sequence>MGIHVMGAIITKLIVNADDFGYSKGVNLGVIEAFKNGVVTSTTMMTNMPGAEHAASLAKENPGLGVGIHLVLTMGKPVRNDVPSLVDENGRFHRLKDMTDKIKVEDVEREFEAQIERFLSFGLTPTHLDSHHHVHTQKKILPVVMKLAEKYNLPVRAYNNIVNHFIHEFYGDGLTVDTLKTLLDAARDFEVVELMCHPAFVDKDVLSGSSYNLQRANELSVLTDPSLKKALEERGIELINYKAI</sequence>
<protein>
    <recommendedName>
        <fullName evidence="6">Carbohydrate deacetylase</fullName>
        <ecNumber evidence="6">3.5.1.-</ecNumber>
    </recommendedName>
</protein>
<dbReference type="PANTHER" id="PTHR31609:SF1">
    <property type="entry name" value="CARBOHYDRATE DEACETYLASE"/>
    <property type="match status" value="1"/>
</dbReference>
<dbReference type="EMBL" id="SOAZ01000017">
    <property type="protein sequence ID" value="TDT51901.1"/>
    <property type="molecule type" value="Genomic_DNA"/>
</dbReference>
<dbReference type="AlphaFoldDB" id="A0A4R7KEB5"/>
<dbReference type="InterPro" id="IPR011330">
    <property type="entry name" value="Glyco_hydro/deAcase_b/a-brl"/>
</dbReference>
<comment type="function">
    <text evidence="6">Probably catalyzes the deacetylation of acetylated carbohydrates an important step in the degradation of oligosaccharides.</text>
</comment>
<evidence type="ECO:0000256" key="1">
    <source>
        <dbReference type="ARBA" id="ARBA00001946"/>
    </source>
</evidence>